<dbReference type="InterPro" id="IPR012338">
    <property type="entry name" value="Beta-lactam/transpept-like"/>
</dbReference>
<dbReference type="Pfam" id="PF00768">
    <property type="entry name" value="Peptidase_S11"/>
    <property type="match status" value="1"/>
</dbReference>
<dbReference type="InterPro" id="IPR036038">
    <property type="entry name" value="Aminotransferase-like"/>
</dbReference>
<dbReference type="InterPro" id="IPR015956">
    <property type="entry name" value="Peniciliin-bd_prot_C_sf"/>
</dbReference>
<dbReference type="InterPro" id="IPR050571">
    <property type="entry name" value="Class-IV_PLP-Dep_Aminotrnsfr"/>
</dbReference>
<proteinExistence type="inferred from homology"/>
<sequence length="437" mass="47831">MKTGHTDSAGYCLVSTAVRGDRRILVVVVGTDSEATRAEESLKLLNWSFQNFDTVKLFDKSQPGIDARVWEGTAENVKLGPPNPVSIAVPRGKAGDLKPVAQRTDPLIAPLTKGQQVGTLQFTLDGKVLRTEPLVVQDAVERAGFFGRMVDTVKRWFHQVFLNGEFVRIDEAKISVLDRGFIFGDGIYEVVPVYRGNAFRMAEHLDRLDRSLAALRIAQPFDRAGWIDLIEQLLARSNLDTCIVYLQVTRGVAKRDHQFPAEPVKPTVFGMISAWAPPSAASRAQGLSAITIPDERWLHCEIKSVSLLGNVLAKQQAVDAHVDEVLQFRDGFLTEGSSTNIWVVSGGKLLAPPKNNLILEGIRYGLMGELAAEAGIPFEARRITQDEVARADELMLSSATKEVLAIVSLDGRPVGLGKPGPVFEQLRAGYDARIAAL</sequence>
<dbReference type="GO" id="GO:0009002">
    <property type="term" value="F:serine-type D-Ala-D-Ala carboxypeptidase activity"/>
    <property type="evidence" value="ECO:0007669"/>
    <property type="project" value="InterPro"/>
</dbReference>
<dbReference type="Proteomes" id="UP000030106">
    <property type="component" value="Unassembled WGS sequence"/>
</dbReference>
<accession>A0A0A2V7Y8</accession>
<dbReference type="GO" id="GO:0008652">
    <property type="term" value="P:amino acid biosynthetic process"/>
    <property type="evidence" value="ECO:0007669"/>
    <property type="project" value="UniProtKB-ARBA"/>
</dbReference>
<dbReference type="PANTHER" id="PTHR42743:SF10">
    <property type="entry name" value="D-ALANINE AMINOTRANSFERASE"/>
    <property type="match status" value="1"/>
</dbReference>
<dbReference type="Gene3D" id="3.30.470.10">
    <property type="match status" value="1"/>
</dbReference>
<evidence type="ECO:0000256" key="2">
    <source>
        <dbReference type="ARBA" id="ARBA00003217"/>
    </source>
</evidence>
<dbReference type="InterPro" id="IPR037167">
    <property type="entry name" value="Peptidase_S11_C_sf"/>
</dbReference>
<evidence type="ECO:0000313" key="7">
    <source>
        <dbReference type="Proteomes" id="UP000030106"/>
    </source>
</evidence>
<keyword evidence="6" id="KW-0808">Transferase</keyword>
<dbReference type="HOGENOM" id="CLU_626967_0_0_1"/>
<dbReference type="InterPro" id="IPR043131">
    <property type="entry name" value="BCAT-like_N"/>
</dbReference>
<dbReference type="FunFam" id="3.20.10.10:FF:000002">
    <property type="entry name" value="D-alanine aminotransferase"/>
    <property type="match status" value="1"/>
</dbReference>
<comment type="caution">
    <text evidence="6">The sequence shown here is derived from an EMBL/GenBank/DDBJ whole genome shotgun (WGS) entry which is preliminary data.</text>
</comment>
<dbReference type="Pfam" id="PF01063">
    <property type="entry name" value="Aminotran_4"/>
    <property type="match status" value="1"/>
</dbReference>
<dbReference type="GO" id="GO:0005829">
    <property type="term" value="C:cytosol"/>
    <property type="evidence" value="ECO:0007669"/>
    <property type="project" value="TreeGrafter"/>
</dbReference>
<dbReference type="OrthoDB" id="25921at2759"/>
<comment type="similarity">
    <text evidence="3">Belongs to the class-IV pyridoxal-phosphate-dependent aminotransferase family.</text>
</comment>
<name>A0A0A2V7Y8_BEABA</name>
<dbReference type="GO" id="GO:0046394">
    <property type="term" value="P:carboxylic acid biosynthetic process"/>
    <property type="evidence" value="ECO:0007669"/>
    <property type="project" value="UniProtKB-ARBA"/>
</dbReference>
<gene>
    <name evidence="6" type="ORF">BBAD15_g12320</name>
</gene>
<dbReference type="AlphaFoldDB" id="A0A0A2V7Y8"/>
<dbReference type="Pfam" id="PF07943">
    <property type="entry name" value="PBP5_C"/>
    <property type="match status" value="1"/>
</dbReference>
<dbReference type="GO" id="GO:0006508">
    <property type="term" value="P:proteolysis"/>
    <property type="evidence" value="ECO:0007669"/>
    <property type="project" value="InterPro"/>
</dbReference>
<evidence type="ECO:0000256" key="4">
    <source>
        <dbReference type="ARBA" id="ARBA00022898"/>
    </source>
</evidence>
<keyword evidence="4" id="KW-0663">Pyridoxal phosphate</keyword>
<comment type="function">
    <text evidence="2">Removes C-terminal D-alanyl residues from sugar-peptide cell wall precursors.</text>
</comment>
<dbReference type="GO" id="GO:0008483">
    <property type="term" value="F:transaminase activity"/>
    <property type="evidence" value="ECO:0007669"/>
    <property type="project" value="UniProtKB-KW"/>
</dbReference>
<dbReference type="CDD" id="cd01558">
    <property type="entry name" value="D-AAT_like"/>
    <property type="match status" value="1"/>
</dbReference>
<evidence type="ECO:0000259" key="5">
    <source>
        <dbReference type="SMART" id="SM00936"/>
    </source>
</evidence>
<dbReference type="STRING" id="1245745.A0A0A2V7Y8"/>
<evidence type="ECO:0000256" key="1">
    <source>
        <dbReference type="ARBA" id="ARBA00001933"/>
    </source>
</evidence>
<protein>
    <submittedName>
        <fullName evidence="6">D-alanine aminotransferase</fullName>
    </submittedName>
</protein>
<dbReference type="SUPFAM" id="SSF69189">
    <property type="entry name" value="Penicillin-binding protein associated domain"/>
    <property type="match status" value="1"/>
</dbReference>
<comment type="cofactor">
    <cofactor evidence="1">
        <name>pyridoxal 5'-phosphate</name>
        <dbReference type="ChEBI" id="CHEBI:597326"/>
    </cofactor>
</comment>
<dbReference type="InterPro" id="IPR001544">
    <property type="entry name" value="Aminotrans_IV"/>
</dbReference>
<dbReference type="SUPFAM" id="SSF56752">
    <property type="entry name" value="D-aminoacid aminotransferase-like PLP-dependent enzymes"/>
    <property type="match status" value="1"/>
</dbReference>
<dbReference type="InterPro" id="IPR001967">
    <property type="entry name" value="Peptidase_S11_N"/>
</dbReference>
<dbReference type="InterPro" id="IPR043132">
    <property type="entry name" value="BCAT-like_C"/>
</dbReference>
<dbReference type="EMBL" id="ANFO01001526">
    <property type="protein sequence ID" value="KGQ02467.1"/>
    <property type="molecule type" value="Genomic_DNA"/>
</dbReference>
<dbReference type="SUPFAM" id="SSF56601">
    <property type="entry name" value="beta-lactamase/transpeptidase-like"/>
    <property type="match status" value="1"/>
</dbReference>
<evidence type="ECO:0000256" key="3">
    <source>
        <dbReference type="ARBA" id="ARBA00009320"/>
    </source>
</evidence>
<dbReference type="PANTHER" id="PTHR42743">
    <property type="entry name" value="AMINO-ACID AMINOTRANSFERASE"/>
    <property type="match status" value="1"/>
</dbReference>
<reference evidence="6 7" key="1">
    <citation type="submission" date="2012-10" db="EMBL/GenBank/DDBJ databases">
        <title>Genome sequencing and analysis of entomopathogenic fungi Beauveria bassiana D1-5.</title>
        <authorList>
            <person name="Li Q."/>
            <person name="Wang L."/>
            <person name="Zhang Z."/>
            <person name="Wang Q."/>
            <person name="Ren J."/>
            <person name="Wang M."/>
            <person name="Xu W."/>
            <person name="Wang J."/>
            <person name="Lu Y."/>
            <person name="Du Q."/>
            <person name="Sun Z."/>
        </authorList>
    </citation>
    <scope>NUCLEOTIDE SEQUENCE [LARGE SCALE GENOMIC DNA]</scope>
    <source>
        <strain evidence="6 7">D1-5</strain>
    </source>
</reference>
<dbReference type="Gene3D" id="3.40.710.10">
    <property type="entry name" value="DD-peptidase/beta-lactamase superfamily"/>
    <property type="match status" value="1"/>
</dbReference>
<dbReference type="InterPro" id="IPR012907">
    <property type="entry name" value="Peptidase_S11_C"/>
</dbReference>
<feature type="domain" description="Peptidase S11 D-Ala-D-Ala carboxypeptidase A C-terminal" evidence="5">
    <location>
        <begin position="52"/>
        <end position="142"/>
    </location>
</feature>
<dbReference type="Gene3D" id="3.20.10.10">
    <property type="entry name" value="D-amino Acid Aminotransferase, subunit A, domain 2"/>
    <property type="match status" value="1"/>
</dbReference>
<evidence type="ECO:0000313" key="6">
    <source>
        <dbReference type="EMBL" id="KGQ02467.1"/>
    </source>
</evidence>
<organism evidence="6 7">
    <name type="scientific">Beauveria bassiana D1-5</name>
    <dbReference type="NCBI Taxonomy" id="1245745"/>
    <lineage>
        <taxon>Eukaryota</taxon>
        <taxon>Fungi</taxon>
        <taxon>Dikarya</taxon>
        <taxon>Ascomycota</taxon>
        <taxon>Pezizomycotina</taxon>
        <taxon>Sordariomycetes</taxon>
        <taxon>Hypocreomycetidae</taxon>
        <taxon>Hypocreales</taxon>
        <taxon>Cordycipitaceae</taxon>
        <taxon>Beauveria</taxon>
    </lineage>
</organism>
<dbReference type="Gene3D" id="2.60.410.10">
    <property type="entry name" value="D-Ala-D-Ala carboxypeptidase, C-terminal domain"/>
    <property type="match status" value="1"/>
</dbReference>
<keyword evidence="6" id="KW-0032">Aminotransferase</keyword>
<dbReference type="SMART" id="SM00936">
    <property type="entry name" value="PBP5_C"/>
    <property type="match status" value="1"/>
</dbReference>